<evidence type="ECO:0000313" key="3">
    <source>
        <dbReference type="Proteomes" id="UP000463975"/>
    </source>
</evidence>
<keyword evidence="1" id="KW-0812">Transmembrane</keyword>
<dbReference type="InterPro" id="IPR006726">
    <property type="entry name" value="PHBA_efflux_AaeB/fusaric-R"/>
</dbReference>
<dbReference type="AlphaFoldDB" id="A0A6P1NA69"/>
<proteinExistence type="predicted"/>
<feature type="transmembrane region" description="Helical" evidence="1">
    <location>
        <begin position="61"/>
        <end position="78"/>
    </location>
</feature>
<evidence type="ECO:0008006" key="4">
    <source>
        <dbReference type="Google" id="ProtNLM"/>
    </source>
</evidence>
<feature type="transmembrane region" description="Helical" evidence="1">
    <location>
        <begin position="138"/>
        <end position="157"/>
    </location>
</feature>
<organism evidence="2 3">
    <name type="scientific">Aristophania vespae</name>
    <dbReference type="NCBI Taxonomy" id="2697033"/>
    <lineage>
        <taxon>Bacteria</taxon>
        <taxon>Pseudomonadati</taxon>
        <taxon>Pseudomonadota</taxon>
        <taxon>Alphaproteobacteria</taxon>
        <taxon>Acetobacterales</taxon>
        <taxon>Acetobacteraceae</taxon>
        <taxon>Aristophania</taxon>
    </lineage>
</organism>
<keyword evidence="3" id="KW-1185">Reference proteome</keyword>
<dbReference type="GO" id="GO:0005886">
    <property type="term" value="C:plasma membrane"/>
    <property type="evidence" value="ECO:0007669"/>
    <property type="project" value="InterPro"/>
</dbReference>
<reference evidence="2 3" key="1">
    <citation type="submission" date="2020-01" db="EMBL/GenBank/DDBJ databases">
        <title>Genome sequencing of strain KACC 21507.</title>
        <authorList>
            <person name="Heo J."/>
            <person name="Kim S.-J."/>
            <person name="Kim J.-S."/>
            <person name="Hong S.-B."/>
            <person name="Kwon S.-W."/>
        </authorList>
    </citation>
    <scope>NUCLEOTIDE SEQUENCE [LARGE SCALE GENOMIC DNA]</scope>
    <source>
        <strain evidence="2 3">KACC 21507</strain>
    </source>
</reference>
<protein>
    <recommendedName>
        <fullName evidence="4">FUSC family protein</fullName>
    </recommendedName>
</protein>
<feature type="transmembrane region" description="Helical" evidence="1">
    <location>
        <begin position="34"/>
        <end position="55"/>
    </location>
</feature>
<keyword evidence="1" id="KW-0472">Membrane</keyword>
<feature type="transmembrane region" description="Helical" evidence="1">
    <location>
        <begin position="87"/>
        <end position="107"/>
    </location>
</feature>
<sequence length="366" mass="40911">MKDFIVALSGHHFDKKQYPLTQYHKLKRQPDWRLAIANGLRTIVAILLGALIWEVTAWNEGAAYLSLIAVVCTRFATFDNTVLISRLFFYGALLAVIASIIPVFFIIPLTSSFVLFGTFVGFMMFLGGLALRYPPTSVIAASFSNFFPWVLGLDNQTRLNELNWFNTSAVLLLALWSGVVVFQIILPFSAPQAWRTLRRHLVGGLKQLIVRSTHVPKMAQIDWVADTASRMEQVFRYAGQLPEHHLNAMVKGTLSIMTVGRNLLVLENFAQMGRLPQEVAQEGEKLVRELIKPVSDESIAGPPSALDLHSSLSYLRKILINSQSFSERRDIVLALGALIIVRFEFSASRIFLTETVIFTGKSEGLG</sequence>
<dbReference type="GO" id="GO:0022857">
    <property type="term" value="F:transmembrane transporter activity"/>
    <property type="evidence" value="ECO:0007669"/>
    <property type="project" value="InterPro"/>
</dbReference>
<dbReference type="Pfam" id="PF04632">
    <property type="entry name" value="FUSC"/>
    <property type="match status" value="1"/>
</dbReference>
<dbReference type="Proteomes" id="UP000463975">
    <property type="component" value="Chromosome"/>
</dbReference>
<dbReference type="KEGG" id="bomb:GT348_02570"/>
<accession>A0A6P1NA69</accession>
<evidence type="ECO:0000256" key="1">
    <source>
        <dbReference type="SAM" id="Phobius"/>
    </source>
</evidence>
<name>A0A6P1NA69_9PROT</name>
<keyword evidence="1" id="KW-1133">Transmembrane helix</keyword>
<evidence type="ECO:0000313" key="2">
    <source>
        <dbReference type="EMBL" id="QHI95306.1"/>
    </source>
</evidence>
<dbReference type="EMBL" id="CP047652">
    <property type="protein sequence ID" value="QHI95306.1"/>
    <property type="molecule type" value="Genomic_DNA"/>
</dbReference>
<gene>
    <name evidence="2" type="ORF">GT348_02570</name>
</gene>
<feature type="transmembrane region" description="Helical" evidence="1">
    <location>
        <begin position="169"/>
        <end position="190"/>
    </location>
</feature>
<dbReference type="RefSeq" id="WP_160618384.1">
    <property type="nucleotide sequence ID" value="NZ_CP047652.1"/>
</dbReference>